<dbReference type="EMBL" id="MH588547">
    <property type="protein sequence ID" value="AXQ69633.1"/>
    <property type="molecule type" value="Genomic_DNA"/>
</dbReference>
<dbReference type="Proteomes" id="UP000259683">
    <property type="component" value="Segment"/>
</dbReference>
<organism evidence="1 2">
    <name type="scientific">Caulobacter phage CcrSC</name>
    <dbReference type="NCBI Taxonomy" id="2283272"/>
    <lineage>
        <taxon>Viruses</taxon>
        <taxon>Duplodnaviria</taxon>
        <taxon>Heunggongvirae</taxon>
        <taxon>Uroviricota</taxon>
        <taxon>Caudoviricetes</taxon>
        <taxon>Jeanschmidtviridae</taxon>
        <taxon>Bertelyvirus</taxon>
        <taxon>Bertelyvirus SC</taxon>
    </lineage>
</organism>
<accession>A0A385ECX5</accession>
<keyword evidence="2" id="KW-1185">Reference proteome</keyword>
<name>A0A385ECX5_9CAUD</name>
<protein>
    <submittedName>
        <fullName evidence="1">Uncharacterized protein</fullName>
    </submittedName>
</protein>
<reference evidence="1" key="1">
    <citation type="submission" date="2018-07" db="EMBL/GenBank/DDBJ databases">
        <authorList>
            <person name="Wilson K.M."/>
            <person name="Ely B."/>
        </authorList>
    </citation>
    <scope>NUCLEOTIDE SEQUENCE</scope>
</reference>
<gene>
    <name evidence="1" type="ORF">CcrSC_gp051c</name>
</gene>
<evidence type="ECO:0000313" key="2">
    <source>
        <dbReference type="Proteomes" id="UP000259683"/>
    </source>
</evidence>
<sequence>MTTEAQARTLLDRLYGVREVDEIMGALEDAAEAGDDAAYVVLGIWDDMHERPGLNAILTNMEDDDVISLVVGWYKLVATHVPTKGTS</sequence>
<proteinExistence type="predicted"/>
<reference evidence="1" key="2">
    <citation type="submission" date="2021-07" db="EMBL/GenBank/DDBJ databases">
        <title>Giant CbK-like Caulobacter bacteriophages have genetically divergent genomes.</title>
        <authorList>
            <person name="Wilson K."/>
            <person name="Ely B."/>
        </authorList>
    </citation>
    <scope>NUCLEOTIDE SEQUENCE</scope>
</reference>
<evidence type="ECO:0000313" key="1">
    <source>
        <dbReference type="EMBL" id="AXQ69633.1"/>
    </source>
</evidence>